<dbReference type="OrthoDB" id="3247418at2759"/>
<proteinExistence type="predicted"/>
<organism evidence="1 2">
    <name type="scientific">Jaapia argillacea MUCL 33604</name>
    <dbReference type="NCBI Taxonomy" id="933084"/>
    <lineage>
        <taxon>Eukaryota</taxon>
        <taxon>Fungi</taxon>
        <taxon>Dikarya</taxon>
        <taxon>Basidiomycota</taxon>
        <taxon>Agaricomycotina</taxon>
        <taxon>Agaricomycetes</taxon>
        <taxon>Agaricomycetidae</taxon>
        <taxon>Jaapiales</taxon>
        <taxon>Jaapiaceae</taxon>
        <taxon>Jaapia</taxon>
    </lineage>
</organism>
<dbReference type="EMBL" id="KL197709">
    <property type="protein sequence ID" value="KDQ65238.1"/>
    <property type="molecule type" value="Genomic_DNA"/>
</dbReference>
<reference evidence="2" key="1">
    <citation type="journal article" date="2014" name="Proc. Natl. Acad. Sci. U.S.A.">
        <title>Extensive sampling of basidiomycete genomes demonstrates inadequacy of the white-rot/brown-rot paradigm for wood decay fungi.</title>
        <authorList>
            <person name="Riley R."/>
            <person name="Salamov A.A."/>
            <person name="Brown D.W."/>
            <person name="Nagy L.G."/>
            <person name="Floudas D."/>
            <person name="Held B.W."/>
            <person name="Levasseur A."/>
            <person name="Lombard V."/>
            <person name="Morin E."/>
            <person name="Otillar R."/>
            <person name="Lindquist E.A."/>
            <person name="Sun H."/>
            <person name="LaButti K.M."/>
            <person name="Schmutz J."/>
            <person name="Jabbour D."/>
            <person name="Luo H."/>
            <person name="Baker S.E."/>
            <person name="Pisabarro A.G."/>
            <person name="Walton J.D."/>
            <person name="Blanchette R.A."/>
            <person name="Henrissat B."/>
            <person name="Martin F."/>
            <person name="Cullen D."/>
            <person name="Hibbett D.S."/>
            <person name="Grigoriev I.V."/>
        </authorList>
    </citation>
    <scope>NUCLEOTIDE SEQUENCE [LARGE SCALE GENOMIC DNA]</scope>
    <source>
        <strain evidence="2">MUCL 33604</strain>
    </source>
</reference>
<evidence type="ECO:0000313" key="2">
    <source>
        <dbReference type="Proteomes" id="UP000027265"/>
    </source>
</evidence>
<keyword evidence="2" id="KW-1185">Reference proteome</keyword>
<dbReference type="AlphaFoldDB" id="A0A067QDV1"/>
<accession>A0A067QDV1</accession>
<dbReference type="HOGENOM" id="CLU_1496424_0_0_1"/>
<dbReference type="InParanoid" id="A0A067QDV1"/>
<dbReference type="Proteomes" id="UP000027265">
    <property type="component" value="Unassembled WGS sequence"/>
</dbReference>
<protein>
    <submittedName>
        <fullName evidence="1">Uncharacterized protein</fullName>
    </submittedName>
</protein>
<evidence type="ECO:0000313" key="1">
    <source>
        <dbReference type="EMBL" id="KDQ65238.1"/>
    </source>
</evidence>
<sequence>MLKNFMDLVCAILLANMQTISKGHINAYRLHIQRYLETMKSLYKDIKIKPTHHASLHVGDFLELFGLVQSHSAPFFKRYIHFLQSQNTNLKFVFLVMEEYTPVDHSNTDGRALDRSYRQFGFAGGFICYPSTAGSHIIEDCDVVSHFAKTPMKVGEREFLHVLPLNHLMEATVIVEPYGQ</sequence>
<name>A0A067QDV1_9AGAM</name>
<gene>
    <name evidence="1" type="ORF">JAAARDRAFT_188481</name>
</gene>